<protein>
    <submittedName>
        <fullName evidence="1">Uncharacterized protein</fullName>
    </submittedName>
</protein>
<comment type="caution">
    <text evidence="1">The sequence shown here is derived from an EMBL/GenBank/DDBJ whole genome shotgun (WGS) entry which is preliminary data.</text>
</comment>
<dbReference type="EMBL" id="JAFCMP010000401">
    <property type="protein sequence ID" value="KAG5180289.1"/>
    <property type="molecule type" value="Genomic_DNA"/>
</dbReference>
<reference evidence="1" key="1">
    <citation type="submission" date="2021-02" db="EMBL/GenBank/DDBJ databases">
        <title>First Annotated Genome of the Yellow-green Alga Tribonema minus.</title>
        <authorList>
            <person name="Mahan K.M."/>
        </authorList>
    </citation>
    <scope>NUCLEOTIDE SEQUENCE</scope>
    <source>
        <strain evidence="1">UTEX B ZZ1240</strain>
    </source>
</reference>
<keyword evidence="2" id="KW-1185">Reference proteome</keyword>
<sequence length="630" mass="65551">MAGMLEGAAIDEGDRSLYDAFIDDSYEPVQLRRLVSRFQSQTAQSYSNVKTVLDLTSCLSYVRKTFSTAISAQITDGVNVVVTFSAALTSPQQTTLTALINAYADPRTGVVDATQVSLYNTTVTSLAAKAVFTGVWEDVSRYTSITVSALSNVASAAGGCSIQFGNVAAQADMSKAYTTASSTHFVTSLHVTGKYFRVTYTNGATLQTSFTLQTLSISQVNTIADASTLVNDTTSALLTRNLNMARTDIGSYTSVKGDEANVLRVRNTNDTCLSVNSASMPITQLDFHYNLNVNATTTTVAASGTVTQASGMATVATAALAASSAIISSRSTGVANNTQLIGIGDADNGLFWGYNGTTFGILVRNATVDLWTAATAFNVDKLAGAGPSAMSIIPTNGNVYTITYDGTGFGTAVFGVASTPVTSTTDVVVAHRIAFGDTPTSTGLRIPNAPLSAQTINSTNASAISVKVAAIAAYRDGSIPAVIGRCRAVDCYETISSTSYVPIMTLLNKSTYQTLNNKTSLLLRSISLSSDGTKGSVILCISDAPTLTGAAYSDISTNTTPAQLDTSSTSYTGGTVLFATCIQCASEVFADVSSYDIAVAPGQWITVGARCTSTDVSNSVAVALTFKEDV</sequence>
<evidence type="ECO:0000313" key="2">
    <source>
        <dbReference type="Proteomes" id="UP000664859"/>
    </source>
</evidence>
<dbReference type="AlphaFoldDB" id="A0A835YZX4"/>
<gene>
    <name evidence="1" type="ORF">JKP88DRAFT_246901</name>
</gene>
<proteinExistence type="predicted"/>
<name>A0A835YZX4_9STRA</name>
<organism evidence="1 2">
    <name type="scientific">Tribonema minus</name>
    <dbReference type="NCBI Taxonomy" id="303371"/>
    <lineage>
        <taxon>Eukaryota</taxon>
        <taxon>Sar</taxon>
        <taxon>Stramenopiles</taxon>
        <taxon>Ochrophyta</taxon>
        <taxon>PX clade</taxon>
        <taxon>Xanthophyceae</taxon>
        <taxon>Tribonematales</taxon>
        <taxon>Tribonemataceae</taxon>
        <taxon>Tribonema</taxon>
    </lineage>
</organism>
<accession>A0A835YZX4</accession>
<dbReference type="Proteomes" id="UP000664859">
    <property type="component" value="Unassembled WGS sequence"/>
</dbReference>
<evidence type="ECO:0000313" key="1">
    <source>
        <dbReference type="EMBL" id="KAG5180289.1"/>
    </source>
</evidence>